<dbReference type="InterPro" id="IPR000524">
    <property type="entry name" value="Tscrpt_reg_HTH_GntR"/>
</dbReference>
<dbReference type="InterPro" id="IPR036388">
    <property type="entry name" value="WH-like_DNA-bd_sf"/>
</dbReference>
<dbReference type="Pfam" id="PF07729">
    <property type="entry name" value="FCD"/>
    <property type="match status" value="1"/>
</dbReference>
<dbReference type="GO" id="GO:0003677">
    <property type="term" value="F:DNA binding"/>
    <property type="evidence" value="ECO:0007669"/>
    <property type="project" value="UniProtKB-KW"/>
</dbReference>
<evidence type="ECO:0000256" key="2">
    <source>
        <dbReference type="ARBA" id="ARBA00023125"/>
    </source>
</evidence>
<accession>A0A2S0N869</accession>
<evidence type="ECO:0000259" key="4">
    <source>
        <dbReference type="PROSITE" id="PS50949"/>
    </source>
</evidence>
<dbReference type="SMART" id="SM00345">
    <property type="entry name" value="HTH_GNTR"/>
    <property type="match status" value="1"/>
</dbReference>
<dbReference type="EMBL" id="CP027668">
    <property type="protein sequence ID" value="AVO44131.1"/>
    <property type="molecule type" value="Genomic_DNA"/>
</dbReference>
<reference evidence="5 6" key="1">
    <citation type="submission" date="2018-03" db="EMBL/GenBank/DDBJ databases">
        <title>Genome sequencing of Phreatobacter sp.</title>
        <authorList>
            <person name="Kim S.-J."/>
            <person name="Heo J."/>
            <person name="Kwon S.-W."/>
        </authorList>
    </citation>
    <scope>NUCLEOTIDE SEQUENCE [LARGE SCALE GENOMIC DNA]</scope>
    <source>
        <strain evidence="5 6">S-12</strain>
    </source>
</reference>
<keyword evidence="2" id="KW-0238">DNA-binding</keyword>
<dbReference type="GO" id="GO:0003700">
    <property type="term" value="F:DNA-binding transcription factor activity"/>
    <property type="evidence" value="ECO:0007669"/>
    <property type="project" value="InterPro"/>
</dbReference>
<dbReference type="PROSITE" id="PS50949">
    <property type="entry name" value="HTH_GNTR"/>
    <property type="match status" value="1"/>
</dbReference>
<name>A0A2S0N869_9HYPH</name>
<evidence type="ECO:0000256" key="1">
    <source>
        <dbReference type="ARBA" id="ARBA00023015"/>
    </source>
</evidence>
<dbReference type="CDD" id="cd07377">
    <property type="entry name" value="WHTH_GntR"/>
    <property type="match status" value="1"/>
</dbReference>
<dbReference type="InterPro" id="IPR008920">
    <property type="entry name" value="TF_FadR/GntR_C"/>
</dbReference>
<dbReference type="Pfam" id="PF00392">
    <property type="entry name" value="GntR"/>
    <property type="match status" value="1"/>
</dbReference>
<evidence type="ECO:0000313" key="6">
    <source>
        <dbReference type="Proteomes" id="UP000237889"/>
    </source>
</evidence>
<gene>
    <name evidence="5" type="ORF">C6569_03095</name>
</gene>
<dbReference type="SUPFAM" id="SSF46785">
    <property type="entry name" value="Winged helix' DNA-binding domain"/>
    <property type="match status" value="1"/>
</dbReference>
<dbReference type="SUPFAM" id="SSF48008">
    <property type="entry name" value="GntR ligand-binding domain-like"/>
    <property type="match status" value="1"/>
</dbReference>
<proteinExistence type="predicted"/>
<protein>
    <submittedName>
        <fullName evidence="5">GntR family transcriptional regulator</fullName>
    </submittedName>
</protein>
<dbReference type="InterPro" id="IPR011711">
    <property type="entry name" value="GntR_C"/>
</dbReference>
<sequence>MSRAASPIPAEPIAQLRRATFRDQIAERLRHAIIDGRIPPGEAVTELQLAAEFGVSRGPLREAMGQLAEEGLLITVPYTGTRVVDLSAGDISEIYSLRTALETLAFQQIWQRRTPAFARALKSRHATLLEALPKGDGYASSLAEVQFHSTVYEYCGHALLLETWRRISARLHLYLAVHQKAHGRSGPLGDAHQRYVELALGDDLAPMIAEIEHHMRRGVLQLQSYLGGLTA</sequence>
<evidence type="ECO:0000256" key="3">
    <source>
        <dbReference type="ARBA" id="ARBA00023163"/>
    </source>
</evidence>
<dbReference type="Gene3D" id="1.10.10.10">
    <property type="entry name" value="Winged helix-like DNA-binding domain superfamily/Winged helix DNA-binding domain"/>
    <property type="match status" value="1"/>
</dbReference>
<dbReference type="KEGG" id="phr:C6569_03095"/>
<dbReference type="PANTHER" id="PTHR43537:SF50">
    <property type="entry name" value="TRANSCRIPTIONAL REGULATORY PROTEIN"/>
    <property type="match status" value="1"/>
</dbReference>
<dbReference type="PRINTS" id="PR00035">
    <property type="entry name" value="HTHGNTR"/>
</dbReference>
<keyword evidence="3" id="KW-0804">Transcription</keyword>
<keyword evidence="6" id="KW-1185">Reference proteome</keyword>
<dbReference type="OrthoDB" id="9806293at2"/>
<dbReference type="AlphaFoldDB" id="A0A2S0N869"/>
<organism evidence="5 6">
    <name type="scientific">Phreatobacter cathodiphilus</name>
    <dbReference type="NCBI Taxonomy" id="1868589"/>
    <lineage>
        <taxon>Bacteria</taxon>
        <taxon>Pseudomonadati</taxon>
        <taxon>Pseudomonadota</taxon>
        <taxon>Alphaproteobacteria</taxon>
        <taxon>Hyphomicrobiales</taxon>
        <taxon>Phreatobacteraceae</taxon>
        <taxon>Phreatobacter</taxon>
    </lineage>
</organism>
<dbReference type="Proteomes" id="UP000237889">
    <property type="component" value="Chromosome"/>
</dbReference>
<evidence type="ECO:0000313" key="5">
    <source>
        <dbReference type="EMBL" id="AVO44131.1"/>
    </source>
</evidence>
<dbReference type="PANTHER" id="PTHR43537">
    <property type="entry name" value="TRANSCRIPTIONAL REGULATOR, GNTR FAMILY"/>
    <property type="match status" value="1"/>
</dbReference>
<feature type="domain" description="HTH gntR-type" evidence="4">
    <location>
        <begin position="19"/>
        <end position="86"/>
    </location>
</feature>
<dbReference type="RefSeq" id="WP_106747461.1">
    <property type="nucleotide sequence ID" value="NZ_CP027668.1"/>
</dbReference>
<dbReference type="InterPro" id="IPR036390">
    <property type="entry name" value="WH_DNA-bd_sf"/>
</dbReference>
<keyword evidence="1" id="KW-0805">Transcription regulation</keyword>
<dbReference type="SMART" id="SM00895">
    <property type="entry name" value="FCD"/>
    <property type="match status" value="1"/>
</dbReference>
<dbReference type="Gene3D" id="1.20.120.530">
    <property type="entry name" value="GntR ligand-binding domain-like"/>
    <property type="match status" value="1"/>
</dbReference>